<keyword evidence="2" id="KW-1185">Reference proteome</keyword>
<accession>A0ACD3AST2</accession>
<name>A0ACD3AST2_9AGAR</name>
<reference evidence="1 2" key="1">
    <citation type="journal article" date="2019" name="Nat. Ecol. Evol.">
        <title>Megaphylogeny resolves global patterns of mushroom evolution.</title>
        <authorList>
            <person name="Varga T."/>
            <person name="Krizsan K."/>
            <person name="Foldi C."/>
            <person name="Dima B."/>
            <person name="Sanchez-Garcia M."/>
            <person name="Sanchez-Ramirez S."/>
            <person name="Szollosi G.J."/>
            <person name="Szarkandi J.G."/>
            <person name="Papp V."/>
            <person name="Albert L."/>
            <person name="Andreopoulos W."/>
            <person name="Angelini C."/>
            <person name="Antonin V."/>
            <person name="Barry K.W."/>
            <person name="Bougher N.L."/>
            <person name="Buchanan P."/>
            <person name="Buyck B."/>
            <person name="Bense V."/>
            <person name="Catcheside P."/>
            <person name="Chovatia M."/>
            <person name="Cooper J."/>
            <person name="Damon W."/>
            <person name="Desjardin D."/>
            <person name="Finy P."/>
            <person name="Geml J."/>
            <person name="Haridas S."/>
            <person name="Hughes K."/>
            <person name="Justo A."/>
            <person name="Karasinski D."/>
            <person name="Kautmanova I."/>
            <person name="Kiss B."/>
            <person name="Kocsube S."/>
            <person name="Kotiranta H."/>
            <person name="LaButti K.M."/>
            <person name="Lechner B.E."/>
            <person name="Liimatainen K."/>
            <person name="Lipzen A."/>
            <person name="Lukacs Z."/>
            <person name="Mihaltcheva S."/>
            <person name="Morgado L.N."/>
            <person name="Niskanen T."/>
            <person name="Noordeloos M.E."/>
            <person name="Ohm R.A."/>
            <person name="Ortiz-Santana B."/>
            <person name="Ovrebo C."/>
            <person name="Racz N."/>
            <person name="Riley R."/>
            <person name="Savchenko A."/>
            <person name="Shiryaev A."/>
            <person name="Soop K."/>
            <person name="Spirin V."/>
            <person name="Szebenyi C."/>
            <person name="Tomsovsky M."/>
            <person name="Tulloss R.E."/>
            <person name="Uehling J."/>
            <person name="Grigoriev I.V."/>
            <person name="Vagvolgyi C."/>
            <person name="Papp T."/>
            <person name="Martin F.M."/>
            <person name="Miettinen O."/>
            <person name="Hibbett D.S."/>
            <person name="Nagy L.G."/>
        </authorList>
    </citation>
    <scope>NUCLEOTIDE SEQUENCE [LARGE SCALE GENOMIC DNA]</scope>
    <source>
        <strain evidence="1 2">NL-1719</strain>
    </source>
</reference>
<dbReference type="Proteomes" id="UP000308600">
    <property type="component" value="Unassembled WGS sequence"/>
</dbReference>
<proteinExistence type="predicted"/>
<organism evidence="1 2">
    <name type="scientific">Pluteus cervinus</name>
    <dbReference type="NCBI Taxonomy" id="181527"/>
    <lineage>
        <taxon>Eukaryota</taxon>
        <taxon>Fungi</taxon>
        <taxon>Dikarya</taxon>
        <taxon>Basidiomycota</taxon>
        <taxon>Agaricomycotina</taxon>
        <taxon>Agaricomycetes</taxon>
        <taxon>Agaricomycetidae</taxon>
        <taxon>Agaricales</taxon>
        <taxon>Pluteineae</taxon>
        <taxon>Pluteaceae</taxon>
        <taxon>Pluteus</taxon>
    </lineage>
</organism>
<evidence type="ECO:0000313" key="1">
    <source>
        <dbReference type="EMBL" id="TFK68875.1"/>
    </source>
</evidence>
<evidence type="ECO:0000313" key="2">
    <source>
        <dbReference type="Proteomes" id="UP000308600"/>
    </source>
</evidence>
<dbReference type="EMBL" id="ML208342">
    <property type="protein sequence ID" value="TFK68875.1"/>
    <property type="molecule type" value="Genomic_DNA"/>
</dbReference>
<gene>
    <name evidence="1" type="ORF">BDN72DRAFT_959959</name>
</gene>
<sequence>MPQCSTSNSALELSFAFHIANSSKTQLDPAVNFGAKSHCCSRFFAYNHLYLSPPHEKDPAKTITTTTTSSDHYHALADTNRKEVLTRMTILKYCPFTINNHNIMPTILSSRYVHENDDRNNNSHLWSTILPQHTTTATIISPTAITPFNIISLLPVTTTPQPLQGRPLQDDHIGA</sequence>
<protein>
    <submittedName>
        <fullName evidence="1">Uncharacterized protein</fullName>
    </submittedName>
</protein>